<dbReference type="PANTHER" id="PTHR30576:SF0">
    <property type="entry name" value="UNDECAPRENYL-PHOSPHATE N-ACETYLGALACTOSAMINYL 1-PHOSPHATE TRANSFERASE-RELATED"/>
    <property type="match status" value="1"/>
</dbReference>
<feature type="transmembrane region" description="Helical" evidence="7">
    <location>
        <begin position="275"/>
        <end position="297"/>
    </location>
</feature>
<keyword evidence="10" id="KW-1185">Reference proteome</keyword>
<evidence type="ECO:0000256" key="7">
    <source>
        <dbReference type="SAM" id="Phobius"/>
    </source>
</evidence>
<evidence type="ECO:0000256" key="2">
    <source>
        <dbReference type="ARBA" id="ARBA00006464"/>
    </source>
</evidence>
<comment type="similarity">
    <text evidence="2">Belongs to the bacterial sugar transferase family.</text>
</comment>
<feature type="transmembrane region" description="Helical" evidence="7">
    <location>
        <begin position="48"/>
        <end position="66"/>
    </location>
</feature>
<feature type="domain" description="Bacterial sugar transferase" evidence="8">
    <location>
        <begin position="274"/>
        <end position="455"/>
    </location>
</feature>
<dbReference type="InterPro" id="IPR003362">
    <property type="entry name" value="Bact_transf"/>
</dbReference>
<dbReference type="GO" id="GO:0016020">
    <property type="term" value="C:membrane"/>
    <property type="evidence" value="ECO:0007669"/>
    <property type="project" value="UniProtKB-SubCell"/>
</dbReference>
<reference evidence="9 10" key="1">
    <citation type="submission" date="2016-10" db="EMBL/GenBank/DDBJ databases">
        <authorList>
            <person name="de Groot N.N."/>
        </authorList>
    </citation>
    <scope>NUCLEOTIDE SEQUENCE [LARGE SCALE GENOMIC DNA]</scope>
    <source>
        <strain evidence="9 10">DSM 23581</strain>
    </source>
</reference>
<dbReference type="RefSeq" id="WP_093241042.1">
    <property type="nucleotide sequence ID" value="NZ_FNQF01000003.1"/>
</dbReference>
<dbReference type="AlphaFoldDB" id="A0A1H3YVL6"/>
<proteinExistence type="inferred from homology"/>
<name>A0A1H3YVL6_9FLAO</name>
<accession>A0A1H3YVL6</accession>
<feature type="transmembrane region" description="Helical" evidence="7">
    <location>
        <begin position="16"/>
        <end position="36"/>
    </location>
</feature>
<dbReference type="STRING" id="908615.SAMN05421540_103270"/>
<evidence type="ECO:0000313" key="10">
    <source>
        <dbReference type="Proteomes" id="UP000198820"/>
    </source>
</evidence>
<evidence type="ECO:0000256" key="5">
    <source>
        <dbReference type="ARBA" id="ARBA00022989"/>
    </source>
</evidence>
<dbReference type="NCBIfam" id="TIGR03025">
    <property type="entry name" value="EPS_sugtrans"/>
    <property type="match status" value="1"/>
</dbReference>
<dbReference type="Proteomes" id="UP000198820">
    <property type="component" value="Unassembled WGS sequence"/>
</dbReference>
<comment type="subcellular location">
    <subcellularLocation>
        <location evidence="1">Membrane</location>
        <topology evidence="1">Multi-pass membrane protein</topology>
    </subcellularLocation>
</comment>
<evidence type="ECO:0000256" key="1">
    <source>
        <dbReference type="ARBA" id="ARBA00004141"/>
    </source>
</evidence>
<dbReference type="Gene3D" id="3.40.50.720">
    <property type="entry name" value="NAD(P)-binding Rossmann-like Domain"/>
    <property type="match status" value="1"/>
</dbReference>
<keyword evidence="4 7" id="KW-0812">Transmembrane</keyword>
<feature type="transmembrane region" description="Helical" evidence="7">
    <location>
        <begin position="112"/>
        <end position="133"/>
    </location>
</feature>
<protein>
    <submittedName>
        <fullName evidence="9">Exopolysaccharide biosynthesis polyprenyl glycosylphosphotransferase</fullName>
    </submittedName>
</protein>
<dbReference type="Pfam" id="PF02397">
    <property type="entry name" value="Bac_transf"/>
    <property type="match status" value="1"/>
</dbReference>
<keyword evidence="5 7" id="KW-1133">Transmembrane helix</keyword>
<evidence type="ECO:0000256" key="6">
    <source>
        <dbReference type="ARBA" id="ARBA00023136"/>
    </source>
</evidence>
<dbReference type="InterPro" id="IPR017475">
    <property type="entry name" value="EPS_sugar_tfrase"/>
</dbReference>
<feature type="transmembrane region" description="Helical" evidence="7">
    <location>
        <begin position="78"/>
        <end position="100"/>
    </location>
</feature>
<evidence type="ECO:0000256" key="3">
    <source>
        <dbReference type="ARBA" id="ARBA00022679"/>
    </source>
</evidence>
<dbReference type="GO" id="GO:0016780">
    <property type="term" value="F:phosphotransferase activity, for other substituted phosphate groups"/>
    <property type="evidence" value="ECO:0007669"/>
    <property type="project" value="TreeGrafter"/>
</dbReference>
<keyword evidence="3 9" id="KW-0808">Transferase</keyword>
<evidence type="ECO:0000313" key="9">
    <source>
        <dbReference type="EMBL" id="SEA15450.1"/>
    </source>
</evidence>
<evidence type="ECO:0000259" key="8">
    <source>
        <dbReference type="Pfam" id="PF02397"/>
    </source>
</evidence>
<gene>
    <name evidence="9" type="ORF">SAMN05421540_103270</name>
</gene>
<sequence length="460" mass="53708">MLQKQGTHFEISERKLFLRIIDVLIIWFSVFILNHFTDFYYISLNQNFAPYLILLSFYYLLFATIFEMYHLQKAESRFIIVKNLFLTSLLTIFVFLFTPILSPQLPSNRIEVLFLFSVIFVPIAIWRFLYIGLISAPRFTKKVVLVGENFNPQQIKNELENADSNIHVIGFLDGKNEQKNCDKCIQFNESNFLNGIKEHRITEVLVTNSYEGVNQNLQSLLYPLLEKGLTIKPYSHVYENLTDKVLVENIENDFYCYFPFNKNNSNQFYLTINRLVNITVSSLGLFLSLPLLPFVLIGNMMGNRGPLLYTQKRVGKYGQVFKIYKLRSMVTNAEKSGAQWAEKNDNRVTAFGKFLRKTRLDEIPQFINILNGDMSLIGPRPERPEFVEELAKTIPFYKIRNVIKPGLTGWAQVNARYAATDRDSLEKLQYDLYYIKNRGLFIDFRITIKTLSTVIFFRGQ</sequence>
<keyword evidence="6 7" id="KW-0472">Membrane</keyword>
<organism evidence="9 10">
    <name type="scientific">Psychroflexus halocasei</name>
    <dbReference type="NCBI Taxonomy" id="908615"/>
    <lineage>
        <taxon>Bacteria</taxon>
        <taxon>Pseudomonadati</taxon>
        <taxon>Bacteroidota</taxon>
        <taxon>Flavobacteriia</taxon>
        <taxon>Flavobacteriales</taxon>
        <taxon>Flavobacteriaceae</taxon>
        <taxon>Psychroflexus</taxon>
    </lineage>
</organism>
<dbReference type="EMBL" id="FNQF01000003">
    <property type="protein sequence ID" value="SEA15450.1"/>
    <property type="molecule type" value="Genomic_DNA"/>
</dbReference>
<dbReference type="PANTHER" id="PTHR30576">
    <property type="entry name" value="COLANIC BIOSYNTHESIS UDP-GLUCOSE LIPID CARRIER TRANSFERASE"/>
    <property type="match status" value="1"/>
</dbReference>
<evidence type="ECO:0000256" key="4">
    <source>
        <dbReference type="ARBA" id="ARBA00022692"/>
    </source>
</evidence>